<evidence type="ECO:0000259" key="2">
    <source>
        <dbReference type="PROSITE" id="PS50404"/>
    </source>
</evidence>
<comment type="caution">
    <text evidence="4">The sequence shown here is derived from an EMBL/GenBank/DDBJ whole genome shotgun (WGS) entry which is preliminary data.</text>
</comment>
<reference evidence="4" key="1">
    <citation type="submission" date="2020-04" db="EMBL/GenBank/DDBJ databases">
        <title>Genome Assembly and Annotation of Botryosphaeria dothidea sdau 11-99, a Latent Pathogen of Apple Fruit Ring Rot in China.</title>
        <authorList>
            <person name="Yu C."/>
            <person name="Diao Y."/>
            <person name="Lu Q."/>
            <person name="Zhao J."/>
            <person name="Cui S."/>
            <person name="Peng C."/>
            <person name="He B."/>
            <person name="Liu H."/>
        </authorList>
    </citation>
    <scope>NUCLEOTIDE SEQUENCE [LARGE SCALE GENOMIC DNA]</scope>
    <source>
        <strain evidence="4">Sdau11-99</strain>
    </source>
</reference>
<dbReference type="PROSITE" id="PS50405">
    <property type="entry name" value="GST_CTER"/>
    <property type="match status" value="1"/>
</dbReference>
<proteinExistence type="inferred from homology"/>
<dbReference type="InterPro" id="IPR004046">
    <property type="entry name" value="GST_C"/>
</dbReference>
<dbReference type="InterPro" id="IPR010987">
    <property type="entry name" value="Glutathione-S-Trfase_C-like"/>
</dbReference>
<feature type="domain" description="GST N-terminal" evidence="2">
    <location>
        <begin position="5"/>
        <end position="103"/>
    </location>
</feature>
<evidence type="ECO:0000256" key="1">
    <source>
        <dbReference type="ARBA" id="ARBA00007409"/>
    </source>
</evidence>
<evidence type="ECO:0000313" key="5">
    <source>
        <dbReference type="Proteomes" id="UP000572817"/>
    </source>
</evidence>
<gene>
    <name evidence="4" type="ORF">GTA08_BOTSDO10859</name>
</gene>
<dbReference type="PANTHER" id="PTHR44051">
    <property type="entry name" value="GLUTATHIONE S-TRANSFERASE-RELATED"/>
    <property type="match status" value="1"/>
</dbReference>
<dbReference type="EMBL" id="WWBZ02000082">
    <property type="protein sequence ID" value="KAF4301499.1"/>
    <property type="molecule type" value="Genomic_DNA"/>
</dbReference>
<dbReference type="Gene3D" id="3.40.30.10">
    <property type="entry name" value="Glutaredoxin"/>
    <property type="match status" value="1"/>
</dbReference>
<dbReference type="InterPro" id="IPR004045">
    <property type="entry name" value="Glutathione_S-Trfase_N"/>
</dbReference>
<dbReference type="SFLD" id="SFLDG00358">
    <property type="entry name" value="Main_(cytGST)"/>
    <property type="match status" value="1"/>
</dbReference>
<dbReference type="OrthoDB" id="422574at2759"/>
<dbReference type="InterPro" id="IPR036249">
    <property type="entry name" value="Thioredoxin-like_sf"/>
</dbReference>
<sequence>MSSTKPLVLYSHATGPNPWKVAIILEELKIPYETKFLEFPQMKQEPYESLNPNGRVPAIEDPNTGVKLFEVHPPIIPSQSTKTNNIQSGAIIEYLVETYDTSAALHSTSSPDKFLEKSWLHFQMSGQGPYFGQKAWFTYFHPEKGITSAIERYANEIKRVVGVIDRHLVKTGKPYLVGDKVSYADLAFVPWHMALGFLVPDWDPSKEHPNFTKWNQSLLDRPSVKKITADKAAASQKK</sequence>
<dbReference type="Gene3D" id="1.20.1050.10">
    <property type="match status" value="1"/>
</dbReference>
<name>A0A8H4IIP3_9PEZI</name>
<dbReference type="PROSITE" id="PS50404">
    <property type="entry name" value="GST_NTER"/>
    <property type="match status" value="1"/>
</dbReference>
<dbReference type="SUPFAM" id="SSF47616">
    <property type="entry name" value="GST C-terminal domain-like"/>
    <property type="match status" value="1"/>
</dbReference>
<organism evidence="4 5">
    <name type="scientific">Botryosphaeria dothidea</name>
    <dbReference type="NCBI Taxonomy" id="55169"/>
    <lineage>
        <taxon>Eukaryota</taxon>
        <taxon>Fungi</taxon>
        <taxon>Dikarya</taxon>
        <taxon>Ascomycota</taxon>
        <taxon>Pezizomycotina</taxon>
        <taxon>Dothideomycetes</taxon>
        <taxon>Dothideomycetes incertae sedis</taxon>
        <taxon>Botryosphaeriales</taxon>
        <taxon>Botryosphaeriaceae</taxon>
        <taxon>Botryosphaeria</taxon>
    </lineage>
</organism>
<evidence type="ECO:0000313" key="4">
    <source>
        <dbReference type="EMBL" id="KAF4301499.1"/>
    </source>
</evidence>
<dbReference type="SFLD" id="SFLDS00019">
    <property type="entry name" value="Glutathione_Transferase_(cytos"/>
    <property type="match status" value="1"/>
</dbReference>
<accession>A0A8H4IIP3</accession>
<dbReference type="PANTHER" id="PTHR44051:SF3">
    <property type="entry name" value="TRANSCRIPTIONAL REGULATOR URE2"/>
    <property type="match status" value="1"/>
</dbReference>
<dbReference type="AlphaFoldDB" id="A0A8H4IIP3"/>
<dbReference type="GO" id="GO:0016740">
    <property type="term" value="F:transferase activity"/>
    <property type="evidence" value="ECO:0007669"/>
    <property type="project" value="UniProtKB-KW"/>
</dbReference>
<dbReference type="InterPro" id="IPR036282">
    <property type="entry name" value="Glutathione-S-Trfase_C_sf"/>
</dbReference>
<keyword evidence="5" id="KW-1185">Reference proteome</keyword>
<dbReference type="Pfam" id="PF13409">
    <property type="entry name" value="GST_N_2"/>
    <property type="match status" value="1"/>
</dbReference>
<protein>
    <submittedName>
        <fullName evidence="4">Glutathione s-transferase</fullName>
    </submittedName>
</protein>
<evidence type="ECO:0000259" key="3">
    <source>
        <dbReference type="PROSITE" id="PS50405"/>
    </source>
</evidence>
<comment type="similarity">
    <text evidence="1">Belongs to the GST superfamily.</text>
</comment>
<dbReference type="CDD" id="cd03048">
    <property type="entry name" value="GST_N_Ure2p_like"/>
    <property type="match status" value="1"/>
</dbReference>
<dbReference type="InterPro" id="IPR040079">
    <property type="entry name" value="Glutathione_S-Trfase"/>
</dbReference>
<dbReference type="Proteomes" id="UP000572817">
    <property type="component" value="Unassembled WGS sequence"/>
</dbReference>
<dbReference type="Pfam" id="PF00043">
    <property type="entry name" value="GST_C"/>
    <property type="match status" value="1"/>
</dbReference>
<feature type="domain" description="GST C-terminal" evidence="3">
    <location>
        <begin position="109"/>
        <end position="238"/>
    </location>
</feature>
<dbReference type="SUPFAM" id="SSF52833">
    <property type="entry name" value="Thioredoxin-like"/>
    <property type="match status" value="1"/>
</dbReference>